<evidence type="ECO:0000313" key="3">
    <source>
        <dbReference type="Proteomes" id="UP000008311"/>
    </source>
</evidence>
<feature type="compositionally biased region" description="Basic residues" evidence="1">
    <location>
        <begin position="188"/>
        <end position="198"/>
    </location>
</feature>
<feature type="compositionally biased region" description="Basic residues" evidence="1">
    <location>
        <begin position="207"/>
        <end position="216"/>
    </location>
</feature>
<evidence type="ECO:0000313" key="2">
    <source>
        <dbReference type="EMBL" id="EEF22848.1"/>
    </source>
</evidence>
<feature type="region of interest" description="Disordered" evidence="1">
    <location>
        <begin position="151"/>
        <end position="262"/>
    </location>
</feature>
<evidence type="ECO:0000256" key="1">
    <source>
        <dbReference type="SAM" id="MobiDB-lite"/>
    </source>
</evidence>
<name>B9TMR6_RICCO</name>
<keyword evidence="3" id="KW-1185">Reference proteome</keyword>
<feature type="non-terminal residue" evidence="2">
    <location>
        <position position="1"/>
    </location>
</feature>
<feature type="compositionally biased region" description="Polar residues" evidence="1">
    <location>
        <begin position="225"/>
        <end position="234"/>
    </location>
</feature>
<protein>
    <submittedName>
        <fullName evidence="2">Uncharacterized protein</fullName>
    </submittedName>
</protein>
<sequence length="262" mass="29211">QRAPLRPPDLAVEGQHVLALEPLETAGGLHRLHATPERAARGPGAQQQGVGPAQHQRVLRAAADVLQRLEGQRGPLRQVGHQVDGVVALVGQGLECDLRRERVQLQGQGQPQQIARVGDVGRVHGLAVPLRALREHRQRHLRQAFLARGVTHPAPVADQPDRGARHAGPGQQQDAQAIGQLGLLERQRGHRRRGRRFGRTLEAVLRERRHRRRPRGQHAAEHQLTPVQPRQTQAALGGARPAPRRRRATTRRPMWRRKPHPE</sequence>
<gene>
    <name evidence="2" type="ORF">RCOM_2111650</name>
</gene>
<dbReference type="InParanoid" id="B9TMR6"/>
<proteinExistence type="predicted"/>
<dbReference type="Proteomes" id="UP000008311">
    <property type="component" value="Unassembled WGS sequence"/>
</dbReference>
<dbReference type="AlphaFoldDB" id="B9TMR6"/>
<feature type="compositionally biased region" description="Basic residues" evidence="1">
    <location>
        <begin position="242"/>
        <end position="262"/>
    </location>
</feature>
<organism evidence="2 3">
    <name type="scientific">Ricinus communis</name>
    <name type="common">Castor bean</name>
    <dbReference type="NCBI Taxonomy" id="3988"/>
    <lineage>
        <taxon>Eukaryota</taxon>
        <taxon>Viridiplantae</taxon>
        <taxon>Streptophyta</taxon>
        <taxon>Embryophyta</taxon>
        <taxon>Tracheophyta</taxon>
        <taxon>Spermatophyta</taxon>
        <taxon>Magnoliopsida</taxon>
        <taxon>eudicotyledons</taxon>
        <taxon>Gunneridae</taxon>
        <taxon>Pentapetalae</taxon>
        <taxon>rosids</taxon>
        <taxon>fabids</taxon>
        <taxon>Malpighiales</taxon>
        <taxon>Euphorbiaceae</taxon>
        <taxon>Acalyphoideae</taxon>
        <taxon>Acalypheae</taxon>
        <taxon>Ricinus</taxon>
    </lineage>
</organism>
<accession>B9TMR6</accession>
<dbReference type="EMBL" id="EQ989968">
    <property type="protein sequence ID" value="EEF22848.1"/>
    <property type="molecule type" value="Genomic_DNA"/>
</dbReference>
<reference evidence="3" key="1">
    <citation type="journal article" date="2010" name="Nat. Biotechnol.">
        <title>Draft genome sequence of the oilseed species Ricinus communis.</title>
        <authorList>
            <person name="Chan A.P."/>
            <person name="Crabtree J."/>
            <person name="Zhao Q."/>
            <person name="Lorenzi H."/>
            <person name="Orvis J."/>
            <person name="Puiu D."/>
            <person name="Melake-Berhan A."/>
            <person name="Jones K.M."/>
            <person name="Redman J."/>
            <person name="Chen G."/>
            <person name="Cahoon E.B."/>
            <person name="Gedil M."/>
            <person name="Stanke M."/>
            <person name="Haas B.J."/>
            <person name="Wortman J.R."/>
            <person name="Fraser-Liggett C.M."/>
            <person name="Ravel J."/>
            <person name="Rabinowicz P.D."/>
        </authorList>
    </citation>
    <scope>NUCLEOTIDE SEQUENCE [LARGE SCALE GENOMIC DNA]</scope>
    <source>
        <strain evidence="3">cv. Hale</strain>
    </source>
</reference>